<sequence length="128" mass="14233">MFQLYTLLSTSFITYLHGKPSNLPFCVNPWLMRIQHWWCNYISCSGDPVYETSEVSNPIRSWKNCSNTIRAENTPIPTRTGFALANSTSALLSLWGSSSTSPALGPGSLEQIPQAINGGRTPYKMVMQ</sequence>
<dbReference type="AlphaFoldDB" id="A0A0A8XSI7"/>
<name>A0A0A8XSI7_ARUDO</name>
<evidence type="ECO:0000313" key="1">
    <source>
        <dbReference type="EMBL" id="JAD14677.1"/>
    </source>
</evidence>
<reference evidence="1" key="2">
    <citation type="journal article" date="2015" name="Data Brief">
        <title>Shoot transcriptome of the giant reed, Arundo donax.</title>
        <authorList>
            <person name="Barrero R.A."/>
            <person name="Guerrero F.D."/>
            <person name="Moolhuijzen P."/>
            <person name="Goolsby J.A."/>
            <person name="Tidwell J."/>
            <person name="Bellgard S.E."/>
            <person name="Bellgard M.I."/>
        </authorList>
    </citation>
    <scope>NUCLEOTIDE SEQUENCE</scope>
    <source>
        <tissue evidence="1">Shoot tissue taken approximately 20 cm above the soil surface</tissue>
    </source>
</reference>
<organism evidence="1">
    <name type="scientific">Arundo donax</name>
    <name type="common">Giant reed</name>
    <name type="synonym">Donax arundinaceus</name>
    <dbReference type="NCBI Taxonomy" id="35708"/>
    <lineage>
        <taxon>Eukaryota</taxon>
        <taxon>Viridiplantae</taxon>
        <taxon>Streptophyta</taxon>
        <taxon>Embryophyta</taxon>
        <taxon>Tracheophyta</taxon>
        <taxon>Spermatophyta</taxon>
        <taxon>Magnoliopsida</taxon>
        <taxon>Liliopsida</taxon>
        <taxon>Poales</taxon>
        <taxon>Poaceae</taxon>
        <taxon>PACMAD clade</taxon>
        <taxon>Arundinoideae</taxon>
        <taxon>Arundineae</taxon>
        <taxon>Arundo</taxon>
    </lineage>
</organism>
<protein>
    <submittedName>
        <fullName evidence="1">Uncharacterized protein</fullName>
    </submittedName>
</protein>
<reference evidence="1" key="1">
    <citation type="submission" date="2014-09" db="EMBL/GenBank/DDBJ databases">
        <authorList>
            <person name="Magalhaes I.L.F."/>
            <person name="Oliveira U."/>
            <person name="Santos F.R."/>
            <person name="Vidigal T.H.D.A."/>
            <person name="Brescovit A.D."/>
            <person name="Santos A.J."/>
        </authorList>
    </citation>
    <scope>NUCLEOTIDE SEQUENCE</scope>
    <source>
        <tissue evidence="1">Shoot tissue taken approximately 20 cm above the soil surface</tissue>
    </source>
</reference>
<dbReference type="EMBL" id="GBRH01283218">
    <property type="protein sequence ID" value="JAD14677.1"/>
    <property type="molecule type" value="Transcribed_RNA"/>
</dbReference>
<accession>A0A0A8XSI7</accession>
<proteinExistence type="predicted"/>